<sequence length="343" mass="39648">MLGPRGALVLKSLTVLLVICSAILGRALVEGSVVGDFSAARRSATDVPRNILEAENFNRDRARIRWRRTLAWREKEGCDQILEQPHKYFHQIKKHYPHSVHLKDKDGLYTYWERPGGVDVPGLRRDGVNADKLFWHYIWHTEYTWQVIAPEDGAKVTVVQDYGGFTPEKVSMEVLNFVKRAVGMTSEYYPERADKILIVNVPEWYRGVYNILKNFMSKKMLQRIRIFTSSEVQKGALLKYIPAQNLPESYGGKSKLALGESKEEKRMRAYVDKLVKRGGRPRRRRWKQAAEAVEGIAEVATKKPHRRNLWGQLITEDIQPAPPAEEPEEAPRRGFWKQLLRQD</sequence>
<dbReference type="PANTHER" id="PTHR45657">
    <property type="entry name" value="CRAL-TRIO DOMAIN-CONTAINING PROTEIN YKL091C-RELATED"/>
    <property type="match status" value="1"/>
</dbReference>
<reference evidence="3" key="1">
    <citation type="submission" date="2021-01" db="EMBL/GenBank/DDBJ databases">
        <authorList>
            <person name="Corre E."/>
            <person name="Pelletier E."/>
            <person name="Niang G."/>
            <person name="Scheremetjew M."/>
            <person name="Finn R."/>
            <person name="Kale V."/>
            <person name="Holt S."/>
            <person name="Cochrane G."/>
            <person name="Meng A."/>
            <person name="Brown T."/>
            <person name="Cohen L."/>
        </authorList>
    </citation>
    <scope>NUCLEOTIDE SEQUENCE</scope>
    <source>
        <strain evidence="3">CCMP2877</strain>
    </source>
</reference>
<feature type="chain" id="PRO_5031034551" description="CRAL-TRIO domain-containing protein" evidence="1">
    <location>
        <begin position="32"/>
        <end position="343"/>
    </location>
</feature>
<dbReference type="InterPro" id="IPR036865">
    <property type="entry name" value="CRAL-TRIO_dom_sf"/>
</dbReference>
<dbReference type="AlphaFoldDB" id="A0A7S1U2U2"/>
<dbReference type="Pfam" id="PF00650">
    <property type="entry name" value="CRAL_TRIO"/>
    <property type="match status" value="1"/>
</dbReference>
<evidence type="ECO:0000256" key="1">
    <source>
        <dbReference type="SAM" id="SignalP"/>
    </source>
</evidence>
<evidence type="ECO:0000313" key="3">
    <source>
        <dbReference type="EMBL" id="CAD9254927.1"/>
    </source>
</evidence>
<dbReference type="SMART" id="SM00516">
    <property type="entry name" value="SEC14"/>
    <property type="match status" value="1"/>
</dbReference>
<dbReference type="InterPro" id="IPR001251">
    <property type="entry name" value="CRAL-TRIO_dom"/>
</dbReference>
<feature type="domain" description="CRAL-TRIO" evidence="2">
    <location>
        <begin position="88"/>
        <end position="258"/>
    </location>
</feature>
<evidence type="ECO:0000259" key="2">
    <source>
        <dbReference type="PROSITE" id="PS50191"/>
    </source>
</evidence>
<gene>
    <name evidence="3" type="ORF">PPAR1163_LOCUS13295</name>
</gene>
<dbReference type="InterPro" id="IPR051026">
    <property type="entry name" value="PI/PC_transfer"/>
</dbReference>
<feature type="signal peptide" evidence="1">
    <location>
        <begin position="1"/>
        <end position="31"/>
    </location>
</feature>
<dbReference type="PANTHER" id="PTHR45657:SF1">
    <property type="entry name" value="CRAL-TRIO DOMAIN-CONTAINING PROTEIN YKL091C-RELATED"/>
    <property type="match status" value="1"/>
</dbReference>
<dbReference type="CDD" id="cd00170">
    <property type="entry name" value="SEC14"/>
    <property type="match status" value="1"/>
</dbReference>
<dbReference type="EMBL" id="HBGJ01020504">
    <property type="protein sequence ID" value="CAD9254927.1"/>
    <property type="molecule type" value="Transcribed_RNA"/>
</dbReference>
<organism evidence="3">
    <name type="scientific">Phaeomonas parva</name>
    <dbReference type="NCBI Taxonomy" id="124430"/>
    <lineage>
        <taxon>Eukaryota</taxon>
        <taxon>Sar</taxon>
        <taxon>Stramenopiles</taxon>
        <taxon>Ochrophyta</taxon>
        <taxon>Pinguiophyceae</taxon>
        <taxon>Pinguiochrysidales</taxon>
        <taxon>Pinguiochrysidaceae</taxon>
        <taxon>Phaeomonas</taxon>
    </lineage>
</organism>
<proteinExistence type="predicted"/>
<dbReference type="SUPFAM" id="SSF52087">
    <property type="entry name" value="CRAL/TRIO domain"/>
    <property type="match status" value="1"/>
</dbReference>
<protein>
    <recommendedName>
        <fullName evidence="2">CRAL-TRIO domain-containing protein</fullName>
    </recommendedName>
</protein>
<name>A0A7S1U2U2_9STRA</name>
<keyword evidence="1" id="KW-0732">Signal</keyword>
<dbReference type="PROSITE" id="PS50191">
    <property type="entry name" value="CRAL_TRIO"/>
    <property type="match status" value="1"/>
</dbReference>
<accession>A0A7S1U2U2</accession>
<dbReference type="Gene3D" id="3.40.525.10">
    <property type="entry name" value="CRAL-TRIO lipid binding domain"/>
    <property type="match status" value="1"/>
</dbReference>